<evidence type="ECO:0000256" key="3">
    <source>
        <dbReference type="ARBA" id="ARBA00023015"/>
    </source>
</evidence>
<dbReference type="SMART" id="SM00862">
    <property type="entry name" value="Trans_reg_C"/>
    <property type="match status" value="1"/>
</dbReference>
<evidence type="ECO:0000313" key="9">
    <source>
        <dbReference type="EMBL" id="KAB1140902.1"/>
    </source>
</evidence>
<dbReference type="InterPro" id="IPR027417">
    <property type="entry name" value="P-loop_NTPase"/>
</dbReference>
<dbReference type="AlphaFoldDB" id="A0A6H9URP3"/>
<dbReference type="GO" id="GO:0003677">
    <property type="term" value="F:DNA binding"/>
    <property type="evidence" value="ECO:0007669"/>
    <property type="project" value="UniProtKB-UniRule"/>
</dbReference>
<protein>
    <submittedName>
        <fullName evidence="9">AfsR family transcriptional regulator</fullName>
    </submittedName>
</protein>
<dbReference type="InterPro" id="IPR001867">
    <property type="entry name" value="OmpR/PhoB-type_DNA-bd"/>
</dbReference>
<sequence>MCASSQTPWSTLHPKLVGASVVYRLTRGSGRHPGEQTSGGVTAEEGGDGVEFKLLGTVSVMSEGAEIPIGPVKRRSVLAALLLRANSAVPMSRLIDAVWEEEPPASARTVIQGHVSRLRALFDEYAAADHGVELATHGQAYKLRVPQPLLDVFRFEELVQGARGHKHPADAVPMFRQALGLWRGPALTGTVASAPLTVAAHALEETRIAVVEHLAAAYGRLGDHVAATTLLRAESVAHPLRESLVAALMLALNRSGRQSEAMECYHRTRAHLGEELGVDPGPELRAAYEALLRGVRPTEQILPLHEGSAVRSRQPGGPCGAGLLMDGPVTASTEGVAMERASDPAAAEDASGPLTVALPAPDLLPRAPRGFVGRAPEFAALDAAVEAARLALVTGPAGVGKTALALHWAHERAAAYPDGVLYADLRGFSPHDGVEPCDVLREFLSALGVPSCRIPESPTAAAALYRSVTANLALLVVLDNVRSADLARPLLPAGPDSAGLVTSRLRLGGLVVTELARPVPLDVLGVDASTAVLATAVGDTRVDAEPSAARRLAALCDGLPLALRVTAAQLAVRPHWRLSDLATELADEQRRLALLSVDGSEGAGAQGVAAALHLTVERLPEEAARLFRQLGVLPGRDLDRHAAAALLDRAPTVAAEALDRLCDAHLLSEYAPGRHTLHDLVRLYTRGLGADDDALLRLLDHYTLTALAAARAAEPDDQPCCTMPSNARLPRGGAPLFAGRDSALLWYAAERDNLAAAVAAARAAGHHDRAWRLGILQWPYILWNAHDCWAPLLEDAVDSAARVSDPGAESKARALIGWVLTQENRLPEALVHLRLAPSLAAQAGEVSSEATALVNLAVALDRFDVSEESLAHTARAAALVRGTGDVMTELLALEHRARQLIAVGDHSGALICAREGLALDGDTVNGLVGIRQSMLAATAGAALMALGKTVAGKAMLARARQLASAHGYEEGVRRVEAVLQQTGDTSAA</sequence>
<evidence type="ECO:0000256" key="7">
    <source>
        <dbReference type="SAM" id="MobiDB-lite"/>
    </source>
</evidence>
<evidence type="ECO:0000256" key="6">
    <source>
        <dbReference type="PROSITE-ProRule" id="PRU01091"/>
    </source>
</evidence>
<dbReference type="Pfam" id="PF03704">
    <property type="entry name" value="BTAD"/>
    <property type="match status" value="1"/>
</dbReference>
<dbReference type="SMART" id="SM01043">
    <property type="entry name" value="BTAD"/>
    <property type="match status" value="1"/>
</dbReference>
<gene>
    <name evidence="9" type="ORF">F7R91_34220</name>
</gene>
<dbReference type="InterPro" id="IPR011990">
    <property type="entry name" value="TPR-like_helical_dom_sf"/>
</dbReference>
<dbReference type="PRINTS" id="PR00364">
    <property type="entry name" value="DISEASERSIST"/>
</dbReference>
<reference evidence="9 10" key="1">
    <citation type="submission" date="2019-09" db="EMBL/GenBank/DDBJ databases">
        <title>Screening of Novel Bioactive Compounds from Soil-Associated.</title>
        <authorList>
            <person name="Zhao S."/>
        </authorList>
    </citation>
    <scope>NUCLEOTIDE SEQUENCE [LARGE SCALE GENOMIC DNA]</scope>
    <source>
        <strain evidence="9 10">HIT-DPA4</strain>
    </source>
</reference>
<keyword evidence="10" id="KW-1185">Reference proteome</keyword>
<keyword evidence="3" id="KW-0805">Transcription regulation</keyword>
<dbReference type="InterPro" id="IPR051677">
    <property type="entry name" value="AfsR-DnrI-RedD_regulator"/>
</dbReference>
<dbReference type="PANTHER" id="PTHR35807:SF1">
    <property type="entry name" value="TRANSCRIPTIONAL REGULATOR REDD"/>
    <property type="match status" value="1"/>
</dbReference>
<comment type="caution">
    <text evidence="9">The sequence shown here is derived from an EMBL/GenBank/DDBJ whole genome shotgun (WGS) entry which is preliminary data.</text>
</comment>
<evidence type="ECO:0000259" key="8">
    <source>
        <dbReference type="PROSITE" id="PS51755"/>
    </source>
</evidence>
<dbReference type="Gene3D" id="1.10.10.10">
    <property type="entry name" value="Winged helix-like DNA-binding domain superfamily/Winged helix DNA-binding domain"/>
    <property type="match status" value="1"/>
</dbReference>
<dbReference type="GO" id="GO:0000160">
    <property type="term" value="P:phosphorelay signal transduction system"/>
    <property type="evidence" value="ECO:0007669"/>
    <property type="project" value="UniProtKB-KW"/>
</dbReference>
<feature type="region of interest" description="Disordered" evidence="7">
    <location>
        <begin position="27"/>
        <end position="46"/>
    </location>
</feature>
<dbReference type="Pfam" id="PF00486">
    <property type="entry name" value="Trans_reg_C"/>
    <property type="match status" value="1"/>
</dbReference>
<dbReference type="InterPro" id="IPR005158">
    <property type="entry name" value="BTAD"/>
</dbReference>
<comment type="similarity">
    <text evidence="1">Belongs to the AfsR/DnrI/RedD regulatory family.</text>
</comment>
<dbReference type="PANTHER" id="PTHR35807">
    <property type="entry name" value="TRANSCRIPTIONAL REGULATOR REDD-RELATED"/>
    <property type="match status" value="1"/>
</dbReference>
<keyword evidence="2" id="KW-0902">Two-component regulatory system</keyword>
<name>A0A6H9URP3_9ACTN</name>
<evidence type="ECO:0000313" key="10">
    <source>
        <dbReference type="Proteomes" id="UP000442707"/>
    </source>
</evidence>
<dbReference type="InterPro" id="IPR016032">
    <property type="entry name" value="Sig_transdc_resp-reg_C-effctor"/>
</dbReference>
<keyword evidence="4 6" id="KW-0238">DNA-binding</keyword>
<evidence type="ECO:0000256" key="4">
    <source>
        <dbReference type="ARBA" id="ARBA00023125"/>
    </source>
</evidence>
<keyword evidence="5" id="KW-0804">Transcription</keyword>
<dbReference type="Gene3D" id="3.40.50.300">
    <property type="entry name" value="P-loop containing nucleotide triphosphate hydrolases"/>
    <property type="match status" value="1"/>
</dbReference>
<evidence type="ECO:0000256" key="5">
    <source>
        <dbReference type="ARBA" id="ARBA00023163"/>
    </source>
</evidence>
<feature type="domain" description="OmpR/PhoB-type" evidence="8">
    <location>
        <begin position="41"/>
        <end position="145"/>
    </location>
</feature>
<dbReference type="SUPFAM" id="SSF48452">
    <property type="entry name" value="TPR-like"/>
    <property type="match status" value="2"/>
</dbReference>
<dbReference type="Gene3D" id="1.25.40.10">
    <property type="entry name" value="Tetratricopeptide repeat domain"/>
    <property type="match status" value="2"/>
</dbReference>
<dbReference type="CDD" id="cd15831">
    <property type="entry name" value="BTAD"/>
    <property type="match status" value="1"/>
</dbReference>
<proteinExistence type="inferred from homology"/>
<dbReference type="EMBL" id="VZRB01000036">
    <property type="protein sequence ID" value="KAB1140902.1"/>
    <property type="molecule type" value="Genomic_DNA"/>
</dbReference>
<dbReference type="InterPro" id="IPR036388">
    <property type="entry name" value="WH-like_DNA-bd_sf"/>
</dbReference>
<dbReference type="PROSITE" id="PS51755">
    <property type="entry name" value="OMPR_PHOB"/>
    <property type="match status" value="1"/>
</dbReference>
<organism evidence="9 10">
    <name type="scientific">Streptomyces luteolifulvus</name>
    <dbReference type="NCBI Taxonomy" id="2615112"/>
    <lineage>
        <taxon>Bacteria</taxon>
        <taxon>Bacillati</taxon>
        <taxon>Actinomycetota</taxon>
        <taxon>Actinomycetes</taxon>
        <taxon>Kitasatosporales</taxon>
        <taxon>Streptomycetaceae</taxon>
        <taxon>Streptomyces</taxon>
    </lineage>
</organism>
<evidence type="ECO:0000256" key="2">
    <source>
        <dbReference type="ARBA" id="ARBA00023012"/>
    </source>
</evidence>
<dbReference type="Proteomes" id="UP000442707">
    <property type="component" value="Unassembled WGS sequence"/>
</dbReference>
<feature type="DNA-binding region" description="OmpR/PhoB-type" evidence="6">
    <location>
        <begin position="41"/>
        <end position="145"/>
    </location>
</feature>
<dbReference type="SUPFAM" id="SSF52540">
    <property type="entry name" value="P-loop containing nucleoside triphosphate hydrolases"/>
    <property type="match status" value="1"/>
</dbReference>
<dbReference type="GO" id="GO:0006355">
    <property type="term" value="P:regulation of DNA-templated transcription"/>
    <property type="evidence" value="ECO:0007669"/>
    <property type="project" value="InterPro"/>
</dbReference>
<accession>A0A6H9URP3</accession>
<evidence type="ECO:0000256" key="1">
    <source>
        <dbReference type="ARBA" id="ARBA00005820"/>
    </source>
</evidence>
<dbReference type="SUPFAM" id="SSF46894">
    <property type="entry name" value="C-terminal effector domain of the bipartite response regulators"/>
    <property type="match status" value="1"/>
</dbReference>